<sequence>METKSLMAEVFFSLPTHIWVLPVAAVIAYFGLKMAEASSKRTNALRLATYAALVLLAVVPNGIHAVAAPPLQTTGGALLPNYAGLFYLDAFFVFAGWAISGVIRTRT</sequence>
<proteinExistence type="predicted"/>
<feature type="transmembrane region" description="Helical" evidence="1">
    <location>
        <begin position="12"/>
        <end position="32"/>
    </location>
</feature>
<reference evidence="2 3" key="1">
    <citation type="submission" date="2019-12" db="EMBL/GenBank/DDBJ databases">
        <title>complete genome sequences of Pseudomonas putida str. WP8-W18-CRE-01 isolated from wastewater treatment plant effluent.</title>
        <authorList>
            <person name="Sekizuka T."/>
            <person name="Itokawa K."/>
            <person name="Yatsu K."/>
            <person name="Inamine Y."/>
            <person name="Kuroda M."/>
        </authorList>
    </citation>
    <scope>NUCLEOTIDE SEQUENCE [LARGE SCALE GENOMIC DNA]</scope>
    <source>
        <strain evidence="2 3">WP8-W18-CRE-01</strain>
    </source>
</reference>
<keyword evidence="1" id="KW-0812">Transmembrane</keyword>
<dbReference type="AlphaFoldDB" id="A0A6S5DJD1"/>
<accession>A0A6S5DJD1</accession>
<protein>
    <recommendedName>
        <fullName evidence="4">Transmembrane protein</fullName>
    </recommendedName>
</protein>
<evidence type="ECO:0008006" key="4">
    <source>
        <dbReference type="Google" id="ProtNLM"/>
    </source>
</evidence>
<evidence type="ECO:0000256" key="1">
    <source>
        <dbReference type="SAM" id="Phobius"/>
    </source>
</evidence>
<feature type="transmembrane region" description="Helical" evidence="1">
    <location>
        <begin position="83"/>
        <end position="103"/>
    </location>
</feature>
<keyword evidence="1" id="KW-1133">Transmembrane helix</keyword>
<organism evidence="2 3">
    <name type="scientific">Pseudomonas putida</name>
    <name type="common">Arthrobacter siderocapsulatus</name>
    <dbReference type="NCBI Taxonomy" id="303"/>
    <lineage>
        <taxon>Bacteria</taxon>
        <taxon>Pseudomonadati</taxon>
        <taxon>Pseudomonadota</taxon>
        <taxon>Gammaproteobacteria</taxon>
        <taxon>Pseudomonadales</taxon>
        <taxon>Pseudomonadaceae</taxon>
        <taxon>Pseudomonas</taxon>
    </lineage>
</organism>
<evidence type="ECO:0000313" key="2">
    <source>
        <dbReference type="EMBL" id="BBT40270.1"/>
    </source>
</evidence>
<evidence type="ECO:0000313" key="3">
    <source>
        <dbReference type="Proteomes" id="UP000515680"/>
    </source>
</evidence>
<keyword evidence="1" id="KW-0472">Membrane</keyword>
<dbReference type="Proteomes" id="UP000515680">
    <property type="component" value="Chromosome"/>
</dbReference>
<name>A0A6S5DJD1_PSEPU</name>
<feature type="transmembrane region" description="Helical" evidence="1">
    <location>
        <begin position="44"/>
        <end position="63"/>
    </location>
</feature>
<gene>
    <name evidence="2" type="ORF">WP8W18C01_26110</name>
</gene>
<dbReference type="EMBL" id="AP022227">
    <property type="protein sequence ID" value="BBT40270.1"/>
    <property type="molecule type" value="Genomic_DNA"/>
</dbReference>